<evidence type="ECO:0000313" key="3">
    <source>
        <dbReference type="Proteomes" id="UP000030669"/>
    </source>
</evidence>
<dbReference type="RefSeq" id="XP_007868771.1">
    <property type="nucleotide sequence ID" value="XM_007870580.1"/>
</dbReference>
<dbReference type="AlphaFoldDB" id="S7PY64"/>
<dbReference type="OrthoDB" id="2745105at2759"/>
<accession>S7PY64</accession>
<evidence type="ECO:0000313" key="2">
    <source>
        <dbReference type="EMBL" id="EPQ52458.1"/>
    </source>
</evidence>
<feature type="transmembrane region" description="Helical" evidence="1">
    <location>
        <begin position="45"/>
        <end position="69"/>
    </location>
</feature>
<reference evidence="2 3" key="1">
    <citation type="journal article" date="2012" name="Science">
        <title>The Paleozoic origin of enzymatic lignin decomposition reconstructed from 31 fungal genomes.</title>
        <authorList>
            <person name="Floudas D."/>
            <person name="Binder M."/>
            <person name="Riley R."/>
            <person name="Barry K."/>
            <person name="Blanchette R.A."/>
            <person name="Henrissat B."/>
            <person name="Martinez A.T."/>
            <person name="Otillar R."/>
            <person name="Spatafora J.W."/>
            <person name="Yadav J.S."/>
            <person name="Aerts A."/>
            <person name="Benoit I."/>
            <person name="Boyd A."/>
            <person name="Carlson A."/>
            <person name="Copeland A."/>
            <person name="Coutinho P.M."/>
            <person name="de Vries R.P."/>
            <person name="Ferreira P."/>
            <person name="Findley K."/>
            <person name="Foster B."/>
            <person name="Gaskell J."/>
            <person name="Glotzer D."/>
            <person name="Gorecki P."/>
            <person name="Heitman J."/>
            <person name="Hesse C."/>
            <person name="Hori C."/>
            <person name="Igarashi K."/>
            <person name="Jurgens J.A."/>
            <person name="Kallen N."/>
            <person name="Kersten P."/>
            <person name="Kohler A."/>
            <person name="Kuees U."/>
            <person name="Kumar T.K.A."/>
            <person name="Kuo A."/>
            <person name="LaButti K."/>
            <person name="Larrondo L.F."/>
            <person name="Lindquist E."/>
            <person name="Ling A."/>
            <person name="Lombard V."/>
            <person name="Lucas S."/>
            <person name="Lundell T."/>
            <person name="Martin R."/>
            <person name="McLaughlin D.J."/>
            <person name="Morgenstern I."/>
            <person name="Morin E."/>
            <person name="Murat C."/>
            <person name="Nagy L.G."/>
            <person name="Nolan M."/>
            <person name="Ohm R.A."/>
            <person name="Patyshakuliyeva A."/>
            <person name="Rokas A."/>
            <person name="Ruiz-Duenas F.J."/>
            <person name="Sabat G."/>
            <person name="Salamov A."/>
            <person name="Samejima M."/>
            <person name="Schmutz J."/>
            <person name="Slot J.C."/>
            <person name="St John F."/>
            <person name="Stenlid J."/>
            <person name="Sun H."/>
            <person name="Sun S."/>
            <person name="Syed K."/>
            <person name="Tsang A."/>
            <person name="Wiebenga A."/>
            <person name="Young D."/>
            <person name="Pisabarro A."/>
            <person name="Eastwood D.C."/>
            <person name="Martin F."/>
            <person name="Cullen D."/>
            <person name="Grigoriev I.V."/>
            <person name="Hibbett D.S."/>
        </authorList>
    </citation>
    <scope>NUCLEOTIDE SEQUENCE [LARGE SCALE GENOMIC DNA]</scope>
    <source>
        <strain evidence="2 3">ATCC 11539</strain>
    </source>
</reference>
<sequence>MASLEPTYGAIFSGTTVSYLLYDIALAQFMLFCQTLNPAERMINCLAIFTWLMDTLQQFLITHALWYYLVYKGGGNTPDQDTESA</sequence>
<dbReference type="KEGG" id="gtr:GLOTRDRAFT_131699"/>
<evidence type="ECO:0000256" key="1">
    <source>
        <dbReference type="SAM" id="Phobius"/>
    </source>
</evidence>
<feature type="transmembrane region" description="Helical" evidence="1">
    <location>
        <begin position="12"/>
        <end position="33"/>
    </location>
</feature>
<dbReference type="GeneID" id="19302365"/>
<keyword evidence="1" id="KW-0472">Membrane</keyword>
<dbReference type="HOGENOM" id="CLU_2512848_0_0_1"/>
<name>S7PY64_GLOTA</name>
<proteinExistence type="predicted"/>
<keyword evidence="1" id="KW-1133">Transmembrane helix</keyword>
<keyword evidence="1" id="KW-0812">Transmembrane</keyword>
<keyword evidence="3" id="KW-1185">Reference proteome</keyword>
<organism evidence="2 3">
    <name type="scientific">Gloeophyllum trabeum (strain ATCC 11539 / FP-39264 / Madison 617)</name>
    <name type="common">Brown rot fungus</name>
    <dbReference type="NCBI Taxonomy" id="670483"/>
    <lineage>
        <taxon>Eukaryota</taxon>
        <taxon>Fungi</taxon>
        <taxon>Dikarya</taxon>
        <taxon>Basidiomycota</taxon>
        <taxon>Agaricomycotina</taxon>
        <taxon>Agaricomycetes</taxon>
        <taxon>Gloeophyllales</taxon>
        <taxon>Gloeophyllaceae</taxon>
        <taxon>Gloeophyllum</taxon>
    </lineage>
</organism>
<gene>
    <name evidence="2" type="ORF">GLOTRDRAFT_131699</name>
</gene>
<dbReference type="Proteomes" id="UP000030669">
    <property type="component" value="Unassembled WGS sequence"/>
</dbReference>
<protein>
    <submittedName>
        <fullName evidence="2">Uncharacterized protein</fullName>
    </submittedName>
</protein>
<dbReference type="EMBL" id="KB469307">
    <property type="protein sequence ID" value="EPQ52458.1"/>
    <property type="molecule type" value="Genomic_DNA"/>
</dbReference>